<feature type="compositionally biased region" description="Acidic residues" evidence="1">
    <location>
        <begin position="190"/>
        <end position="204"/>
    </location>
</feature>
<sequence>MGSQNLTWEVGNRGKYTSRRTHDLAGLPEARRLKTISVHIPESSRACMRRKHEPPDMIRYLGRKTKEQPNYRLFRALRTVQGLDYLSCLRGLQGVTFWDYDKWCATEEKVPVRDWTFVQDVNNAVRRDKLPRDEHLSQIRYLAPIMVGCRPSVALAARLERFINPPSTGLLSPPPDLFPQPQTAVHDAEDGSGDEATDDEDSDTSSEHGSDGSDSDSDDDPDSYSHPGPNMGLDTDSDAGGNNMDPIDLTSDDEDEDDDMIEILNPEAAERAVMPPPEVLIREPPSDGQGGEPSLFKTPTPEESPQPPFEFKKETPSEITPGRNRSKSSSLFVSPPPVQQSPDPKEGGIDCPIDITQDFDLQRQKRPLSSVNDDDDEISCTGSSPKRTRTDDGNIDGAGTVPRGRPVPFLMEDDDE</sequence>
<gene>
    <name evidence="2" type="ORF">NW768_001368</name>
</gene>
<evidence type="ECO:0000313" key="2">
    <source>
        <dbReference type="EMBL" id="KAJ4140016.1"/>
    </source>
</evidence>
<dbReference type="EMBL" id="JAOQBH010000002">
    <property type="protein sequence ID" value="KAJ4140016.1"/>
    <property type="molecule type" value="Genomic_DNA"/>
</dbReference>
<organism evidence="2 3">
    <name type="scientific">Fusarium equiseti</name>
    <name type="common">Fusarium scirpi</name>
    <dbReference type="NCBI Taxonomy" id="61235"/>
    <lineage>
        <taxon>Eukaryota</taxon>
        <taxon>Fungi</taxon>
        <taxon>Dikarya</taxon>
        <taxon>Ascomycota</taxon>
        <taxon>Pezizomycotina</taxon>
        <taxon>Sordariomycetes</taxon>
        <taxon>Hypocreomycetidae</taxon>
        <taxon>Hypocreales</taxon>
        <taxon>Nectriaceae</taxon>
        <taxon>Fusarium</taxon>
        <taxon>Fusarium incarnatum-equiseti species complex</taxon>
    </lineage>
</organism>
<feature type="region of interest" description="Disordered" evidence="1">
    <location>
        <begin position="166"/>
        <end position="416"/>
    </location>
</feature>
<protein>
    <submittedName>
        <fullName evidence="2">Uncharacterized protein</fullName>
    </submittedName>
</protein>
<name>A0ABQ8RQA1_FUSEQ</name>
<feature type="compositionally biased region" description="Acidic residues" evidence="1">
    <location>
        <begin position="250"/>
        <end position="261"/>
    </location>
</feature>
<evidence type="ECO:0000256" key="1">
    <source>
        <dbReference type="SAM" id="MobiDB-lite"/>
    </source>
</evidence>
<dbReference type="Proteomes" id="UP001152024">
    <property type="component" value="Unassembled WGS sequence"/>
</dbReference>
<reference evidence="2" key="1">
    <citation type="submission" date="2022-09" db="EMBL/GenBank/DDBJ databases">
        <title>Fusarium specimens isolated from Avocado Roots.</title>
        <authorList>
            <person name="Stajich J."/>
            <person name="Roper C."/>
            <person name="Heimlech-Rivalta G."/>
        </authorList>
    </citation>
    <scope>NUCLEOTIDE SEQUENCE</scope>
    <source>
        <strain evidence="2">CF00095</strain>
    </source>
</reference>
<evidence type="ECO:0000313" key="3">
    <source>
        <dbReference type="Proteomes" id="UP001152024"/>
    </source>
</evidence>
<accession>A0ABQ8RQA1</accession>
<feature type="compositionally biased region" description="Acidic residues" evidence="1">
    <location>
        <begin position="213"/>
        <end position="222"/>
    </location>
</feature>
<comment type="caution">
    <text evidence="2">The sequence shown here is derived from an EMBL/GenBank/DDBJ whole genome shotgun (WGS) entry which is preliminary data.</text>
</comment>
<proteinExistence type="predicted"/>
<keyword evidence="3" id="KW-1185">Reference proteome</keyword>